<sequence>MSALPSIRDKALYRYAYLQGRTSALPSSFSDLSGALVRKVASFVTLPLPLLSFLAVPLYGGSSTTASLVFFYATWTTCILVMSHDPILLEIGGTLAIRIFCFVIPALAFLLGDCMAPSLSKRLKARGHRLLPDQLGRDKLFLVFGVSLSNVLLAVVLQALLEQFCTGALRMRSLLKVTSIVPLPLNILTDLLKGFVIRGIVHYAVHRWLFHTYDTILKTWHLSWQHSLKFPFSLVASYDHPVCFLLSTWLPTYLPAVLSRWHVLTWHIFLVLTSLEQLFVFSGYAVLPSTILIAGMARRMEAHFDSIQASGPAGNFGQLRLIDFLLGTSCKGGSALLDDVQDEAEKRAIQEQIDEAVHAAIASMNSKKRPGQESNGNREHGEGTYKSSPDASGEVDQAADSGHAQQRRSGRRQGTRG</sequence>
<dbReference type="OrthoDB" id="408954at2759"/>
<evidence type="ECO:0000256" key="6">
    <source>
        <dbReference type="SAM" id="Phobius"/>
    </source>
</evidence>
<evidence type="ECO:0000256" key="3">
    <source>
        <dbReference type="ARBA" id="ARBA00022989"/>
    </source>
</evidence>
<feature type="compositionally biased region" description="Basic residues" evidence="5">
    <location>
        <begin position="405"/>
        <end position="417"/>
    </location>
</feature>
<feature type="domain" description="Fatty acid hydroxylase" evidence="7">
    <location>
        <begin position="193"/>
        <end position="328"/>
    </location>
</feature>
<keyword evidence="2 6" id="KW-0812">Transmembrane</keyword>
<evidence type="ECO:0000256" key="2">
    <source>
        <dbReference type="ARBA" id="ARBA00022692"/>
    </source>
</evidence>
<dbReference type="KEGG" id="ffu:CLAFUR5_01215"/>
<dbReference type="GO" id="GO:0008610">
    <property type="term" value="P:lipid biosynthetic process"/>
    <property type="evidence" value="ECO:0007669"/>
    <property type="project" value="InterPro"/>
</dbReference>
<feature type="region of interest" description="Disordered" evidence="5">
    <location>
        <begin position="363"/>
        <end position="417"/>
    </location>
</feature>
<dbReference type="AlphaFoldDB" id="A0A9Q8L5S4"/>
<keyword evidence="9" id="KW-1185">Reference proteome</keyword>
<feature type="transmembrane region" description="Helical" evidence="6">
    <location>
        <begin position="95"/>
        <end position="119"/>
    </location>
</feature>
<comment type="subcellular location">
    <subcellularLocation>
        <location evidence="1">Membrane</location>
    </subcellularLocation>
</comment>
<evidence type="ECO:0000256" key="1">
    <source>
        <dbReference type="ARBA" id="ARBA00004370"/>
    </source>
</evidence>
<dbReference type="EMBL" id="CP090163">
    <property type="protein sequence ID" value="UJO11405.1"/>
    <property type="molecule type" value="Genomic_DNA"/>
</dbReference>
<dbReference type="PANTHER" id="PTHR11863">
    <property type="entry name" value="STEROL DESATURASE"/>
    <property type="match status" value="1"/>
</dbReference>
<feature type="transmembrane region" description="Helical" evidence="6">
    <location>
        <begin position="268"/>
        <end position="294"/>
    </location>
</feature>
<reference evidence="8" key="2">
    <citation type="journal article" date="2022" name="Microb. Genom.">
        <title>A chromosome-scale genome assembly of the tomato pathogen Cladosporium fulvum reveals a compartmentalized genome architecture and the presence of a dispensable chromosome.</title>
        <authorList>
            <person name="Zaccaron A.Z."/>
            <person name="Chen L.H."/>
            <person name="Samaras A."/>
            <person name="Stergiopoulos I."/>
        </authorList>
    </citation>
    <scope>NUCLEOTIDE SEQUENCE</scope>
    <source>
        <strain evidence="8">Race5_Kim</strain>
    </source>
</reference>
<protein>
    <recommendedName>
        <fullName evidence="7">Fatty acid hydroxylase domain-containing protein</fullName>
    </recommendedName>
</protein>
<dbReference type="InterPro" id="IPR050307">
    <property type="entry name" value="Sterol_Desaturase_Related"/>
</dbReference>
<name>A0A9Q8L5S4_PASFU</name>
<keyword evidence="4 6" id="KW-0472">Membrane</keyword>
<dbReference type="GO" id="GO:0016020">
    <property type="term" value="C:membrane"/>
    <property type="evidence" value="ECO:0007669"/>
    <property type="project" value="UniProtKB-SubCell"/>
</dbReference>
<evidence type="ECO:0000313" key="9">
    <source>
        <dbReference type="Proteomes" id="UP000756132"/>
    </source>
</evidence>
<feature type="transmembrane region" description="Helical" evidence="6">
    <location>
        <begin position="140"/>
        <end position="161"/>
    </location>
</feature>
<evidence type="ECO:0000256" key="4">
    <source>
        <dbReference type="ARBA" id="ARBA00023136"/>
    </source>
</evidence>
<dbReference type="Pfam" id="PF04116">
    <property type="entry name" value="FA_hydroxylase"/>
    <property type="match status" value="1"/>
</dbReference>
<organism evidence="8 9">
    <name type="scientific">Passalora fulva</name>
    <name type="common">Tomato leaf mold</name>
    <name type="synonym">Cladosporium fulvum</name>
    <dbReference type="NCBI Taxonomy" id="5499"/>
    <lineage>
        <taxon>Eukaryota</taxon>
        <taxon>Fungi</taxon>
        <taxon>Dikarya</taxon>
        <taxon>Ascomycota</taxon>
        <taxon>Pezizomycotina</taxon>
        <taxon>Dothideomycetes</taxon>
        <taxon>Dothideomycetidae</taxon>
        <taxon>Mycosphaerellales</taxon>
        <taxon>Mycosphaerellaceae</taxon>
        <taxon>Fulvia</taxon>
    </lineage>
</organism>
<dbReference type="InterPro" id="IPR006694">
    <property type="entry name" value="Fatty_acid_hydroxylase"/>
</dbReference>
<gene>
    <name evidence="8" type="ORF">CLAFUR5_01215</name>
</gene>
<evidence type="ECO:0000313" key="8">
    <source>
        <dbReference type="EMBL" id="UJO11405.1"/>
    </source>
</evidence>
<evidence type="ECO:0000256" key="5">
    <source>
        <dbReference type="SAM" id="MobiDB-lite"/>
    </source>
</evidence>
<dbReference type="GeneID" id="71981093"/>
<dbReference type="RefSeq" id="XP_047755771.1">
    <property type="nucleotide sequence ID" value="XM_047900363.1"/>
</dbReference>
<dbReference type="Proteomes" id="UP000756132">
    <property type="component" value="Chromosome 1"/>
</dbReference>
<dbReference type="GO" id="GO:0005506">
    <property type="term" value="F:iron ion binding"/>
    <property type="evidence" value="ECO:0007669"/>
    <property type="project" value="InterPro"/>
</dbReference>
<evidence type="ECO:0000259" key="7">
    <source>
        <dbReference type="Pfam" id="PF04116"/>
    </source>
</evidence>
<dbReference type="GO" id="GO:0016491">
    <property type="term" value="F:oxidoreductase activity"/>
    <property type="evidence" value="ECO:0007669"/>
    <property type="project" value="InterPro"/>
</dbReference>
<keyword evidence="3 6" id="KW-1133">Transmembrane helix</keyword>
<dbReference type="OMA" id="MTWSTLV"/>
<proteinExistence type="predicted"/>
<accession>A0A9Q8L5S4</accession>
<reference evidence="8" key="1">
    <citation type="submission" date="2021-12" db="EMBL/GenBank/DDBJ databases">
        <authorList>
            <person name="Zaccaron A."/>
            <person name="Stergiopoulos I."/>
        </authorList>
    </citation>
    <scope>NUCLEOTIDE SEQUENCE</scope>
    <source>
        <strain evidence="8">Race5_Kim</strain>
    </source>
</reference>